<accession>A0A830BZ22</accession>
<dbReference type="InterPro" id="IPR019734">
    <property type="entry name" value="TPR_rpt"/>
</dbReference>
<comment type="caution">
    <text evidence="3">The sequence shown here is derived from an EMBL/GenBank/DDBJ whole genome shotgun (WGS) entry which is preliminary data.</text>
</comment>
<reference evidence="3" key="1">
    <citation type="submission" date="2020-07" db="EMBL/GenBank/DDBJ databases">
        <title>Ethylene signaling mediates host invasion by parasitic plants.</title>
        <authorList>
            <person name="Yoshida S."/>
        </authorList>
    </citation>
    <scope>NUCLEOTIDE SEQUENCE</scope>
    <source>
        <strain evidence="3">Okayama</strain>
    </source>
</reference>
<dbReference type="PANTHER" id="PTHR46578">
    <property type="entry name" value="ARM-REPEAT/TETRATRICOPEPTIDE REPEAT (TPR)-LIKE PROTEIN"/>
    <property type="match status" value="1"/>
</dbReference>
<keyword evidence="4" id="KW-1185">Reference proteome</keyword>
<feature type="region of interest" description="Disordered" evidence="1">
    <location>
        <begin position="582"/>
        <end position="603"/>
    </location>
</feature>
<protein>
    <submittedName>
        <fullName evidence="3">Tetratricopeptide repeat protein 1</fullName>
    </submittedName>
</protein>
<evidence type="ECO:0000313" key="3">
    <source>
        <dbReference type="EMBL" id="GFP92720.1"/>
    </source>
</evidence>
<evidence type="ECO:0000313" key="4">
    <source>
        <dbReference type="Proteomes" id="UP000653305"/>
    </source>
</evidence>
<feature type="compositionally biased region" description="Basic and acidic residues" evidence="1">
    <location>
        <begin position="587"/>
        <end position="603"/>
    </location>
</feature>
<dbReference type="Gene3D" id="1.25.10.10">
    <property type="entry name" value="Leucine-rich Repeat Variant"/>
    <property type="match status" value="1"/>
</dbReference>
<dbReference type="PANTHER" id="PTHR46578:SF1">
    <property type="entry name" value="ARM-REPEAT_TETRATRICOPEPTIDE REPEAT (TPR)-LIKE PROTEIN"/>
    <property type="match status" value="1"/>
</dbReference>
<organism evidence="3 4">
    <name type="scientific">Phtheirospermum japonicum</name>
    <dbReference type="NCBI Taxonomy" id="374723"/>
    <lineage>
        <taxon>Eukaryota</taxon>
        <taxon>Viridiplantae</taxon>
        <taxon>Streptophyta</taxon>
        <taxon>Embryophyta</taxon>
        <taxon>Tracheophyta</taxon>
        <taxon>Spermatophyta</taxon>
        <taxon>Magnoliopsida</taxon>
        <taxon>eudicotyledons</taxon>
        <taxon>Gunneridae</taxon>
        <taxon>Pentapetalae</taxon>
        <taxon>asterids</taxon>
        <taxon>lamiids</taxon>
        <taxon>Lamiales</taxon>
        <taxon>Orobanchaceae</taxon>
        <taxon>Orobanchaceae incertae sedis</taxon>
        <taxon>Phtheirospermum</taxon>
    </lineage>
</organism>
<sequence length="603" mass="68901">MPSEIFCPKSSCFFCIMMDPDSSLRTATLKEYIKGIHFLDDEELILVISGLWNVAMTQPNDEEFPSLGIFECMASLISKSIHDRKWLLRNQNIYIPYYAAHIIGSYTMNKVDFAVRAVDSGVVPPLMELLRGKTSWIEKRVAIRALGHLASYEKTFLAIAAYEEEVIELAVHLASSCFEEVYSMFVGVKDQRRRFQYQSDLLTRGVGGVELENQKAEEWASQMQCWSIHLLNCFAIKERSLGLICKDEFLKDLSQMWGGLVNPTSPSGVGLIRILCYSKVGRENISKSRNVVENLCKLSRSSDDWQYIGIDCLVLLLKDLDTRYNVVELATSCLVDLVELRSIGNRTNVGDAITKALLYENNIKYQYSRIKNVDVQRTLCEIWDLKIERRKREKVMSNKKIERKRAVAKLIKRRGNEKYLAGAIEEALLKYSEAMEICPLRHRNERIVLYSHRAQCNLLLRDLDSAISDTTRALSLCSPPNSHADSLWTRSQAYDMKGMAKASLMDCVLYINIVCAKSKSSADRVKIPYYAVRMISKQMETTWLFRAAQIKELNDHHTEKAERNSADKRRIAGLSTILEEPFAGKDGSARKKMEKAKERTKPL</sequence>
<dbReference type="Pfam" id="PF26524">
    <property type="entry name" value="ARM_7"/>
    <property type="match status" value="1"/>
</dbReference>
<dbReference type="InterPro" id="IPR058868">
    <property type="entry name" value="ARM_7"/>
</dbReference>
<dbReference type="InterPro" id="IPR011990">
    <property type="entry name" value="TPR-like_helical_dom_sf"/>
</dbReference>
<dbReference type="EMBL" id="BMAC01000288">
    <property type="protein sequence ID" value="GFP92720.1"/>
    <property type="molecule type" value="Genomic_DNA"/>
</dbReference>
<name>A0A830BZ22_9LAMI</name>
<dbReference type="InterPro" id="IPR016024">
    <property type="entry name" value="ARM-type_fold"/>
</dbReference>
<evidence type="ECO:0000256" key="1">
    <source>
        <dbReference type="SAM" id="MobiDB-lite"/>
    </source>
</evidence>
<feature type="domain" description="ARM repeat N-terminal plant" evidence="2">
    <location>
        <begin position="6"/>
        <end position="246"/>
    </location>
</feature>
<dbReference type="Proteomes" id="UP000653305">
    <property type="component" value="Unassembled WGS sequence"/>
</dbReference>
<dbReference type="InterPro" id="IPR011989">
    <property type="entry name" value="ARM-like"/>
</dbReference>
<dbReference type="OrthoDB" id="1872379at2759"/>
<gene>
    <name evidence="3" type="ORF">PHJA_001416200</name>
</gene>
<dbReference type="SUPFAM" id="SSF48371">
    <property type="entry name" value="ARM repeat"/>
    <property type="match status" value="1"/>
</dbReference>
<evidence type="ECO:0000259" key="2">
    <source>
        <dbReference type="Pfam" id="PF26524"/>
    </source>
</evidence>
<dbReference type="Gene3D" id="1.25.40.10">
    <property type="entry name" value="Tetratricopeptide repeat domain"/>
    <property type="match status" value="1"/>
</dbReference>
<proteinExistence type="predicted"/>
<dbReference type="SMART" id="SM00028">
    <property type="entry name" value="TPR"/>
    <property type="match status" value="2"/>
</dbReference>
<dbReference type="AlphaFoldDB" id="A0A830BZ22"/>
<dbReference type="SUPFAM" id="SSF48452">
    <property type="entry name" value="TPR-like"/>
    <property type="match status" value="1"/>
</dbReference>